<dbReference type="InterPro" id="IPR011650">
    <property type="entry name" value="Peptidase_M20_dimer"/>
</dbReference>
<accession>W1TX63</accession>
<dbReference type="Gene3D" id="3.30.70.360">
    <property type="match status" value="1"/>
</dbReference>
<dbReference type="Pfam" id="PF01546">
    <property type="entry name" value="Peptidase_M20"/>
    <property type="match status" value="1"/>
</dbReference>
<dbReference type="PIRSF" id="PIRSF005962">
    <property type="entry name" value="Pept_M20D_amidohydro"/>
    <property type="match status" value="1"/>
</dbReference>
<keyword evidence="2" id="KW-0479">Metal-binding</keyword>
<dbReference type="SUPFAM" id="SSF53187">
    <property type="entry name" value="Zn-dependent exopeptidases"/>
    <property type="match status" value="1"/>
</dbReference>
<keyword evidence="2" id="KW-0464">Manganese</keyword>
<feature type="binding site" evidence="2">
    <location>
        <position position="113"/>
    </location>
    <ligand>
        <name>Mn(2+)</name>
        <dbReference type="ChEBI" id="CHEBI:29035"/>
        <label>2</label>
    </ligand>
</feature>
<dbReference type="RefSeq" id="WP_024048916.1">
    <property type="nucleotide sequence ID" value="NZ_AZMC01000331.1"/>
</dbReference>
<comment type="caution">
    <text evidence="4">The sequence shown here is derived from an EMBL/GenBank/DDBJ whole genome shotgun (WGS) entry which is preliminary data.</text>
</comment>
<dbReference type="Gene3D" id="3.40.630.10">
    <property type="entry name" value="Zn peptidases"/>
    <property type="match status" value="1"/>
</dbReference>
<proteinExistence type="predicted"/>
<sequence length="416" mass="45050">MKLVEKAGDSITKVLPDVKEMYMHIHENPELSMQETETCAFIAGKLKELGLDVLAGVGGTGVVGIIRNGDGATVMLRADTDALPMKEATGVPYESTKTMVNRKGEETPVSHMCGHDMHSSWLFGTLKVLLEQKEHWQGTVIAIFQPGEETAEGSQAMLDDGLMDKVPKPDVVLGQHLMSYKAGTVGYKAGQILTAGDSLKVTFFGAGGHGGMPQNAIDPIVMASAAVMRLQTIVSREVSPQGQAVVTIGEFHAGKSENIIPDEAYIKLNVRTTDEEVRLHVLDAIQRICKAEAEASRAPKAPEFETINNFPLTFNDKETTEKIAEAFHAQFGDLAFETPPAGASEDFSRFGRAWKVPYVYWFVGGTDVKKYEKAVADGTTDSLPGPHSPFWAPALEPTMRTGIETMLTAAGLWLGK</sequence>
<dbReference type="FunFam" id="3.30.70.360:FF:000001">
    <property type="entry name" value="N-acetyldiaminopimelate deacetylase"/>
    <property type="match status" value="1"/>
</dbReference>
<feature type="binding site" evidence="2">
    <location>
        <position position="176"/>
    </location>
    <ligand>
        <name>Mn(2+)</name>
        <dbReference type="ChEBI" id="CHEBI:29035"/>
        <label>2</label>
    </ligand>
</feature>
<dbReference type="NCBIfam" id="TIGR01891">
    <property type="entry name" value="amidohydrolases"/>
    <property type="match status" value="1"/>
</dbReference>
<dbReference type="GO" id="GO:0046872">
    <property type="term" value="F:metal ion binding"/>
    <property type="evidence" value="ECO:0007669"/>
    <property type="project" value="UniProtKB-KW"/>
</dbReference>
<dbReference type="EMBL" id="AZMC01000331">
    <property type="protein sequence ID" value="ETI86031.1"/>
    <property type="molecule type" value="Genomic_DNA"/>
</dbReference>
<evidence type="ECO:0000256" key="2">
    <source>
        <dbReference type="PIRSR" id="PIRSR005962-1"/>
    </source>
</evidence>
<protein>
    <recommendedName>
        <fullName evidence="3">Peptidase M20 dimerisation domain-containing protein</fullName>
    </recommendedName>
</protein>
<dbReference type="PANTHER" id="PTHR11014">
    <property type="entry name" value="PEPTIDASE M20 FAMILY MEMBER"/>
    <property type="match status" value="1"/>
</dbReference>
<dbReference type="InterPro" id="IPR036264">
    <property type="entry name" value="Bact_exopeptidase_dim_dom"/>
</dbReference>
<dbReference type="GO" id="GO:0050118">
    <property type="term" value="F:N-acetyldiaminopimelate deacetylase activity"/>
    <property type="evidence" value="ECO:0007669"/>
    <property type="project" value="UniProtKB-ARBA"/>
</dbReference>
<dbReference type="Proteomes" id="UP000018840">
    <property type="component" value="Unassembled WGS sequence"/>
</dbReference>
<dbReference type="PATRIC" id="fig|1403945.3.peg.1058"/>
<organism evidence="4 5">
    <name type="scientific">Negativicoccus succinicivorans DORA_17_25</name>
    <dbReference type="NCBI Taxonomy" id="1403945"/>
    <lineage>
        <taxon>Bacteria</taxon>
        <taxon>Bacillati</taxon>
        <taxon>Bacillota</taxon>
        <taxon>Negativicutes</taxon>
        <taxon>Veillonellales</taxon>
        <taxon>Veillonellaceae</taxon>
        <taxon>Negativicoccus</taxon>
    </lineage>
</organism>
<name>W1TX63_9FIRM</name>
<dbReference type="GO" id="GO:0019877">
    <property type="term" value="P:diaminopimelate biosynthetic process"/>
    <property type="evidence" value="ECO:0007669"/>
    <property type="project" value="UniProtKB-ARBA"/>
</dbReference>
<evidence type="ECO:0000259" key="3">
    <source>
        <dbReference type="Pfam" id="PF07687"/>
    </source>
</evidence>
<feature type="binding site" evidence="2">
    <location>
        <position position="149"/>
    </location>
    <ligand>
        <name>Mn(2+)</name>
        <dbReference type="ChEBI" id="CHEBI:29035"/>
        <label>2</label>
    </ligand>
</feature>
<dbReference type="SUPFAM" id="SSF55031">
    <property type="entry name" value="Bacterial exopeptidase dimerisation domain"/>
    <property type="match status" value="1"/>
</dbReference>
<comment type="cofactor">
    <cofactor evidence="2">
        <name>Mn(2+)</name>
        <dbReference type="ChEBI" id="CHEBI:29035"/>
    </cofactor>
    <text evidence="2">The Mn(2+) ion enhances activity.</text>
</comment>
<dbReference type="AlphaFoldDB" id="W1TX63"/>
<gene>
    <name evidence="4" type="ORF">Q612_NSC00331G0004</name>
</gene>
<evidence type="ECO:0000313" key="5">
    <source>
        <dbReference type="Proteomes" id="UP000018840"/>
    </source>
</evidence>
<dbReference type="InterPro" id="IPR017439">
    <property type="entry name" value="Amidohydrolase"/>
</dbReference>
<feature type="binding site" evidence="2">
    <location>
        <position position="115"/>
    </location>
    <ligand>
        <name>Mn(2+)</name>
        <dbReference type="ChEBI" id="CHEBI:29035"/>
        <label>2</label>
    </ligand>
</feature>
<evidence type="ECO:0000313" key="4">
    <source>
        <dbReference type="EMBL" id="ETI86031.1"/>
    </source>
</evidence>
<reference evidence="4 5" key="1">
    <citation type="submission" date="2013-12" db="EMBL/GenBank/DDBJ databases">
        <title>A Varibaculum cambriense genome reconstructed from a premature infant gut community with otherwise low bacterial novelty that shifts toward anaerobic metabolism during the third week of life.</title>
        <authorList>
            <person name="Brown C.T."/>
            <person name="Sharon I."/>
            <person name="Thomas B.C."/>
            <person name="Castelle C.J."/>
            <person name="Morowitz M.J."/>
            <person name="Banfield J.F."/>
        </authorList>
    </citation>
    <scope>NUCLEOTIDE SEQUENCE [LARGE SCALE GENOMIC DNA]</scope>
    <source>
        <strain evidence="5">DORA_17_25</strain>
    </source>
</reference>
<dbReference type="InterPro" id="IPR002933">
    <property type="entry name" value="Peptidase_M20"/>
</dbReference>
<dbReference type="PANTHER" id="PTHR11014:SF63">
    <property type="entry name" value="METALLOPEPTIDASE, PUTATIVE (AFU_ORTHOLOGUE AFUA_6G09600)-RELATED"/>
    <property type="match status" value="1"/>
</dbReference>
<evidence type="ECO:0000256" key="1">
    <source>
        <dbReference type="ARBA" id="ARBA00022801"/>
    </source>
</evidence>
<keyword evidence="1" id="KW-0378">Hydrolase</keyword>
<dbReference type="Pfam" id="PF07687">
    <property type="entry name" value="M20_dimer"/>
    <property type="match status" value="1"/>
</dbReference>
<feature type="domain" description="Peptidase M20 dimerisation" evidence="3">
    <location>
        <begin position="198"/>
        <end position="294"/>
    </location>
</feature>